<evidence type="ECO:0000256" key="3">
    <source>
        <dbReference type="PROSITE-ProRule" id="PRU00023"/>
    </source>
</evidence>
<dbReference type="EMBL" id="CAJNOR010003472">
    <property type="protein sequence ID" value="CAF1417405.1"/>
    <property type="molecule type" value="Genomic_DNA"/>
</dbReference>
<evidence type="ECO:0000313" key="5">
    <source>
        <dbReference type="Proteomes" id="UP000663828"/>
    </source>
</evidence>
<proteinExistence type="predicted"/>
<dbReference type="SUPFAM" id="SSF48403">
    <property type="entry name" value="Ankyrin repeat"/>
    <property type="match status" value="1"/>
</dbReference>
<feature type="repeat" description="ANK" evidence="3">
    <location>
        <begin position="201"/>
        <end position="225"/>
    </location>
</feature>
<dbReference type="PROSITE" id="PS50088">
    <property type="entry name" value="ANK_REPEAT"/>
    <property type="match status" value="2"/>
</dbReference>
<accession>A0A815M4I9</accession>
<dbReference type="AlphaFoldDB" id="A0A815M4I9"/>
<sequence>MAKKHERCKDLPHLYSGRSRLPRKNQRIDSDDDAAIRSCVDWNEDWETDQDIRTQWDEIHQAIHQNNADHLNDLLPPINLYFSKEKYWSCNFYRRKYIGGQDILLQAITLQHSACVNVILDKICSGDLPSDIVDYVDPRTSRSSLEIACEREDLDLVRKLVERGHASALASQAFFIAFQRGNETIMSYLAARCNVQQKDHLGRTALDYAIRAGYMEVIKTLICHGEIGRNRVGFSPLMIMAHRNLTPFVDLLFERLPYQEAVDELVLLACHYTIAGDVPNYHKAFDYFIRGLNEEELTEVTTLNEAYECRRECQTLEQLLAIRHDENALRMHALLASERILLRLGDIDLLLKFIDRQCNVYRRSESFHRSLQLRIHAHQIALYTQIDRDIFLEWHRNHFDELMIDLSEAWNETSTVPIGSIVMVTTLLLDSDECYNLRHTFDLLATVVKMIEAVKTNSHERCSLFAVAQRVMRHHTMGRSALICYIQRYAMNTSIHELPLYNVSTLSVIRLMIQCGANVNGTSNNRSSVRPLHVIATCSDIDISKPIIELLLSHGAHIDCIDSRGNLPYALASAPAIKELLRPTRSLSLKCRCAQIIMSTRINYQNYLSSNLSSFVRLHGTTETN</sequence>
<keyword evidence="1" id="KW-0677">Repeat</keyword>
<dbReference type="PROSITE" id="PS50297">
    <property type="entry name" value="ANK_REP_REGION"/>
    <property type="match status" value="1"/>
</dbReference>
<dbReference type="SMART" id="SM00248">
    <property type="entry name" value="ANK"/>
    <property type="match status" value="5"/>
</dbReference>
<comment type="caution">
    <text evidence="4">The sequence shown here is derived from an EMBL/GenBank/DDBJ whole genome shotgun (WGS) entry which is preliminary data.</text>
</comment>
<gene>
    <name evidence="4" type="ORF">XAT740_LOCUS35015</name>
</gene>
<dbReference type="Proteomes" id="UP000663828">
    <property type="component" value="Unassembled WGS sequence"/>
</dbReference>
<dbReference type="InterPro" id="IPR036770">
    <property type="entry name" value="Ankyrin_rpt-contain_sf"/>
</dbReference>
<evidence type="ECO:0000313" key="4">
    <source>
        <dbReference type="EMBL" id="CAF1417405.1"/>
    </source>
</evidence>
<dbReference type="PANTHER" id="PTHR24198">
    <property type="entry name" value="ANKYRIN REPEAT AND PROTEIN KINASE DOMAIN-CONTAINING PROTEIN"/>
    <property type="match status" value="1"/>
</dbReference>
<reference evidence="4" key="1">
    <citation type="submission" date="2021-02" db="EMBL/GenBank/DDBJ databases">
        <authorList>
            <person name="Nowell W R."/>
        </authorList>
    </citation>
    <scope>NUCLEOTIDE SEQUENCE</scope>
</reference>
<evidence type="ECO:0000256" key="2">
    <source>
        <dbReference type="ARBA" id="ARBA00023043"/>
    </source>
</evidence>
<protein>
    <submittedName>
        <fullName evidence="4">Uncharacterized protein</fullName>
    </submittedName>
</protein>
<organism evidence="4 5">
    <name type="scientific">Adineta ricciae</name>
    <name type="common">Rotifer</name>
    <dbReference type="NCBI Taxonomy" id="249248"/>
    <lineage>
        <taxon>Eukaryota</taxon>
        <taxon>Metazoa</taxon>
        <taxon>Spiralia</taxon>
        <taxon>Gnathifera</taxon>
        <taxon>Rotifera</taxon>
        <taxon>Eurotatoria</taxon>
        <taxon>Bdelloidea</taxon>
        <taxon>Adinetida</taxon>
        <taxon>Adinetidae</taxon>
        <taxon>Adineta</taxon>
    </lineage>
</organism>
<keyword evidence="5" id="KW-1185">Reference proteome</keyword>
<dbReference type="Pfam" id="PF12796">
    <property type="entry name" value="Ank_2"/>
    <property type="match status" value="1"/>
</dbReference>
<dbReference type="PANTHER" id="PTHR24198:SF165">
    <property type="entry name" value="ANKYRIN REPEAT-CONTAINING PROTEIN-RELATED"/>
    <property type="match status" value="1"/>
</dbReference>
<keyword evidence="2 3" id="KW-0040">ANK repeat</keyword>
<feature type="repeat" description="ANK" evidence="3">
    <location>
        <begin position="527"/>
        <end position="563"/>
    </location>
</feature>
<dbReference type="InterPro" id="IPR002110">
    <property type="entry name" value="Ankyrin_rpt"/>
</dbReference>
<evidence type="ECO:0000256" key="1">
    <source>
        <dbReference type="ARBA" id="ARBA00022737"/>
    </source>
</evidence>
<dbReference type="Gene3D" id="1.25.40.20">
    <property type="entry name" value="Ankyrin repeat-containing domain"/>
    <property type="match status" value="2"/>
</dbReference>
<name>A0A815M4I9_ADIRI</name>